<organism evidence="2 3">
    <name type="scientific">Candidatus Stercoripulliclostridium pullicola</name>
    <dbReference type="NCBI Taxonomy" id="2840953"/>
    <lineage>
        <taxon>Bacteria</taxon>
        <taxon>Bacillati</taxon>
        <taxon>Bacillota</taxon>
        <taxon>Clostridia</taxon>
        <taxon>Eubacteriales</taxon>
        <taxon>Candidatus Stercoripulliclostridium</taxon>
    </lineage>
</organism>
<feature type="transmembrane region" description="Helical" evidence="1">
    <location>
        <begin position="90"/>
        <end position="112"/>
    </location>
</feature>
<dbReference type="SUPFAM" id="SSF103473">
    <property type="entry name" value="MFS general substrate transporter"/>
    <property type="match status" value="1"/>
</dbReference>
<feature type="transmembrane region" description="Helical" evidence="1">
    <location>
        <begin position="150"/>
        <end position="168"/>
    </location>
</feature>
<dbReference type="AlphaFoldDB" id="A0A940DH19"/>
<feature type="transmembrane region" description="Helical" evidence="1">
    <location>
        <begin position="237"/>
        <end position="259"/>
    </location>
</feature>
<keyword evidence="1" id="KW-0812">Transmembrane</keyword>
<dbReference type="InterPro" id="IPR036259">
    <property type="entry name" value="MFS_trans_sf"/>
</dbReference>
<evidence type="ECO:0000313" key="2">
    <source>
        <dbReference type="EMBL" id="MBO8424229.1"/>
    </source>
</evidence>
<dbReference type="EMBL" id="JADINF010000110">
    <property type="protein sequence ID" value="MBO8424229.1"/>
    <property type="molecule type" value="Genomic_DNA"/>
</dbReference>
<evidence type="ECO:0000256" key="1">
    <source>
        <dbReference type="SAM" id="Phobius"/>
    </source>
</evidence>
<reference evidence="2" key="1">
    <citation type="submission" date="2020-10" db="EMBL/GenBank/DDBJ databases">
        <authorList>
            <person name="Gilroy R."/>
        </authorList>
    </citation>
    <scope>NUCLEOTIDE SEQUENCE</scope>
    <source>
        <strain evidence="2">517</strain>
    </source>
</reference>
<feature type="transmembrane region" description="Helical" evidence="1">
    <location>
        <begin position="211"/>
        <end position="231"/>
    </location>
</feature>
<keyword evidence="1" id="KW-0472">Membrane</keyword>
<keyword evidence="1" id="KW-1133">Transmembrane helix</keyword>
<accession>A0A940DH19</accession>
<protein>
    <submittedName>
        <fullName evidence="2">Uncharacterized protein</fullName>
    </submittedName>
</protein>
<comment type="caution">
    <text evidence="2">The sequence shown here is derived from an EMBL/GenBank/DDBJ whole genome shotgun (WGS) entry which is preliminary data.</text>
</comment>
<proteinExistence type="predicted"/>
<name>A0A940DH19_9FIRM</name>
<feature type="transmembrane region" description="Helical" evidence="1">
    <location>
        <begin position="118"/>
        <end position="138"/>
    </location>
</feature>
<sequence>MNMTERFKKYLEAEFRKISPTKAAMEYRKDTLVKLEELAQDYRIKGMTDDEAIYNACISSLGDFEAKLKEFEKSLVEIPKERNTRKTASLLAVSAVAVLVIVYLALSITGAVPWSRSWLIILGAVIAAYTAVTVLVILKGAQNEKYLLPRMFLAGAIVLWFVFAYLIVHLCVPKDFPYDWMTFLIMVIVTVLADVIFGFVTKNKLTVPEALLWLVFSAALIYVMCGVAGLMAWGIGWLLPACAGIVAVAAAVVIVLSIIKRKEKNELAKYAEVKSKVDEEYYTRW</sequence>
<dbReference type="Proteomes" id="UP000727857">
    <property type="component" value="Unassembled WGS sequence"/>
</dbReference>
<gene>
    <name evidence="2" type="ORF">IAB16_04355</name>
</gene>
<feature type="transmembrane region" description="Helical" evidence="1">
    <location>
        <begin position="180"/>
        <end position="199"/>
    </location>
</feature>
<reference evidence="2" key="2">
    <citation type="journal article" date="2021" name="PeerJ">
        <title>Extensive microbial diversity within the chicken gut microbiome revealed by metagenomics and culture.</title>
        <authorList>
            <person name="Gilroy R."/>
            <person name="Ravi A."/>
            <person name="Getino M."/>
            <person name="Pursley I."/>
            <person name="Horton D.L."/>
            <person name="Alikhan N.F."/>
            <person name="Baker D."/>
            <person name="Gharbi K."/>
            <person name="Hall N."/>
            <person name="Watson M."/>
            <person name="Adriaenssens E.M."/>
            <person name="Foster-Nyarko E."/>
            <person name="Jarju S."/>
            <person name="Secka A."/>
            <person name="Antonio M."/>
            <person name="Oren A."/>
            <person name="Chaudhuri R.R."/>
            <person name="La Ragione R."/>
            <person name="Hildebrand F."/>
            <person name="Pallen M.J."/>
        </authorList>
    </citation>
    <scope>NUCLEOTIDE SEQUENCE</scope>
    <source>
        <strain evidence="2">517</strain>
    </source>
</reference>
<evidence type="ECO:0000313" key="3">
    <source>
        <dbReference type="Proteomes" id="UP000727857"/>
    </source>
</evidence>